<evidence type="ECO:0000313" key="1">
    <source>
        <dbReference type="EMBL" id="CRH05917.1"/>
    </source>
</evidence>
<organism evidence="1">
    <name type="scientific">Magnetococcus massalia (strain MO-1)</name>
    <dbReference type="NCBI Taxonomy" id="451514"/>
    <lineage>
        <taxon>Bacteria</taxon>
        <taxon>Pseudomonadati</taxon>
        <taxon>Pseudomonadota</taxon>
        <taxon>Magnetococcia</taxon>
        <taxon>Magnetococcales</taxon>
        <taxon>Magnetococcaceae</taxon>
        <taxon>Magnetococcus</taxon>
    </lineage>
</organism>
<protein>
    <submittedName>
        <fullName evidence="1">Uncharacterized protein</fullName>
    </submittedName>
</protein>
<sequence>MAVLAREVVDRSVTERNRWAWPGELNLCICRTHLAVSRPIAAKLITHKLTQAVLLPFKKIKEKLYCSALLSPTLHENVQRITILIHYPPVIMLLAVYLEKNFIQKPRIACPTLSPANLLSVGWHKVLAPSANGLVEAFKAMTGQDFTSRKLKLNRGYSQTAWLVISPGNQNP</sequence>
<dbReference type="AlphaFoldDB" id="A0A1S7LIK7"/>
<name>A0A1S7LIK7_MAGMO</name>
<accession>A0A1S7LIK7</accession>
<gene>
    <name evidence="1" type="ORF">MAGMO_1736</name>
</gene>
<proteinExistence type="predicted"/>
<reference evidence="1" key="1">
    <citation type="submission" date="2015-04" db="EMBL/GenBank/DDBJ databases">
        <authorList>
            <person name="Syromyatnikov M.Y."/>
            <person name="Popov V.N."/>
        </authorList>
    </citation>
    <scope>NUCLEOTIDE SEQUENCE</scope>
    <source>
        <strain evidence="1">MO-1</strain>
    </source>
</reference>
<dbReference type="EMBL" id="LO017727">
    <property type="protein sequence ID" value="CRH05917.1"/>
    <property type="molecule type" value="Genomic_DNA"/>
</dbReference>